<feature type="transmembrane region" description="Helical" evidence="1">
    <location>
        <begin position="81"/>
        <end position="102"/>
    </location>
</feature>
<keyword evidence="1" id="KW-1133">Transmembrane helix</keyword>
<sequence length="103" mass="11908">MHSCEFCGSTLADRKCYFCEKYCCTTCMTDDRTRCKQCYIHKRKLGIKKLLKRNKLVLGLIGFLWFYAVFPGPIFPGIDPSYFYTTLIAAILIIIPLSLALFF</sequence>
<evidence type="ECO:0000256" key="1">
    <source>
        <dbReference type="SAM" id="Phobius"/>
    </source>
</evidence>
<gene>
    <name evidence="2" type="ORF">LCGC14_2934280</name>
</gene>
<protein>
    <submittedName>
        <fullName evidence="2">Uncharacterized protein</fullName>
    </submittedName>
</protein>
<keyword evidence="1" id="KW-0812">Transmembrane</keyword>
<dbReference type="AlphaFoldDB" id="A0A0F8XJX2"/>
<keyword evidence="1" id="KW-0472">Membrane</keyword>
<proteinExistence type="predicted"/>
<accession>A0A0F8XJX2</accession>
<feature type="transmembrane region" description="Helical" evidence="1">
    <location>
        <begin position="56"/>
        <end position="75"/>
    </location>
</feature>
<evidence type="ECO:0000313" key="2">
    <source>
        <dbReference type="EMBL" id="KKK69412.1"/>
    </source>
</evidence>
<comment type="caution">
    <text evidence="2">The sequence shown here is derived from an EMBL/GenBank/DDBJ whole genome shotgun (WGS) entry which is preliminary data.</text>
</comment>
<name>A0A0F8XJX2_9ZZZZ</name>
<organism evidence="2">
    <name type="scientific">marine sediment metagenome</name>
    <dbReference type="NCBI Taxonomy" id="412755"/>
    <lineage>
        <taxon>unclassified sequences</taxon>
        <taxon>metagenomes</taxon>
        <taxon>ecological metagenomes</taxon>
    </lineage>
</organism>
<dbReference type="EMBL" id="LAZR01058660">
    <property type="protein sequence ID" value="KKK69412.1"/>
    <property type="molecule type" value="Genomic_DNA"/>
</dbReference>
<reference evidence="2" key="1">
    <citation type="journal article" date="2015" name="Nature">
        <title>Complex archaea that bridge the gap between prokaryotes and eukaryotes.</title>
        <authorList>
            <person name="Spang A."/>
            <person name="Saw J.H."/>
            <person name="Jorgensen S.L."/>
            <person name="Zaremba-Niedzwiedzka K."/>
            <person name="Martijn J."/>
            <person name="Lind A.E."/>
            <person name="van Eijk R."/>
            <person name="Schleper C."/>
            <person name="Guy L."/>
            <person name="Ettema T.J."/>
        </authorList>
    </citation>
    <scope>NUCLEOTIDE SEQUENCE</scope>
</reference>